<dbReference type="GO" id="GO:0046872">
    <property type="term" value="F:metal ion binding"/>
    <property type="evidence" value="ECO:0007669"/>
    <property type="project" value="UniProtKB-KW"/>
</dbReference>
<dbReference type="CDD" id="cd05145">
    <property type="entry name" value="RIO1_like"/>
    <property type="match status" value="1"/>
</dbReference>
<comment type="similarity">
    <text evidence="1">Belongs to the protein kinase superfamily. RIO-type Ser/Thr kinase family.</text>
</comment>
<dbReference type="AlphaFoldDB" id="A0A520KRJ3"/>
<keyword evidence="5" id="KW-0479">Metal-binding</keyword>
<evidence type="ECO:0000256" key="3">
    <source>
        <dbReference type="ARBA" id="ARBA00022527"/>
    </source>
</evidence>
<dbReference type="Gene3D" id="1.10.510.10">
    <property type="entry name" value="Transferase(Phosphotransferase) domain 1"/>
    <property type="match status" value="1"/>
</dbReference>
<dbReference type="InterPro" id="IPR000687">
    <property type="entry name" value="RIO_kinase"/>
</dbReference>
<dbReference type="GO" id="GO:0004674">
    <property type="term" value="F:protein serine/threonine kinase activity"/>
    <property type="evidence" value="ECO:0007669"/>
    <property type="project" value="UniProtKB-KW"/>
</dbReference>
<reference evidence="13 14" key="1">
    <citation type="journal article" date="2019" name="Nat. Microbiol.">
        <title>Wide diversity of methane and short-chain alkane metabolisms in uncultured archaea.</title>
        <authorList>
            <person name="Borrel G."/>
            <person name="Adam P.S."/>
            <person name="McKay L.J."/>
            <person name="Chen L.X."/>
            <person name="Sierra-Garcia I.N."/>
            <person name="Sieber C.M."/>
            <person name="Letourneur Q."/>
            <person name="Ghozlane A."/>
            <person name="Andersen G.L."/>
            <person name="Li W.J."/>
            <person name="Hallam S.J."/>
            <person name="Muyzer G."/>
            <person name="de Oliveira V.M."/>
            <person name="Inskeep W.P."/>
            <person name="Banfield J.F."/>
            <person name="Gribaldo S."/>
        </authorList>
    </citation>
    <scope>NUCLEOTIDE SEQUENCE [LARGE SCALE GENOMIC DNA]</scope>
    <source>
        <strain evidence="13">NM1a</strain>
    </source>
</reference>
<evidence type="ECO:0000256" key="2">
    <source>
        <dbReference type="ARBA" id="ARBA00012513"/>
    </source>
</evidence>
<evidence type="ECO:0000256" key="10">
    <source>
        <dbReference type="ARBA" id="ARBA00047899"/>
    </source>
</evidence>
<dbReference type="Pfam" id="PF01163">
    <property type="entry name" value="RIO1"/>
    <property type="match status" value="1"/>
</dbReference>
<dbReference type="InterPro" id="IPR018934">
    <property type="entry name" value="RIO_dom"/>
</dbReference>
<evidence type="ECO:0000256" key="8">
    <source>
        <dbReference type="ARBA" id="ARBA00022840"/>
    </source>
</evidence>
<evidence type="ECO:0000256" key="11">
    <source>
        <dbReference type="ARBA" id="ARBA00048679"/>
    </source>
</evidence>
<comment type="catalytic activity">
    <reaction evidence="11">
        <text>L-seryl-[protein] + ATP = O-phospho-L-seryl-[protein] + ADP + H(+)</text>
        <dbReference type="Rhea" id="RHEA:17989"/>
        <dbReference type="Rhea" id="RHEA-COMP:9863"/>
        <dbReference type="Rhea" id="RHEA-COMP:11604"/>
        <dbReference type="ChEBI" id="CHEBI:15378"/>
        <dbReference type="ChEBI" id="CHEBI:29999"/>
        <dbReference type="ChEBI" id="CHEBI:30616"/>
        <dbReference type="ChEBI" id="CHEBI:83421"/>
        <dbReference type="ChEBI" id="CHEBI:456216"/>
        <dbReference type="EC" id="2.7.11.1"/>
    </reaction>
</comment>
<keyword evidence="3" id="KW-0723">Serine/threonine-protein kinase</keyword>
<evidence type="ECO:0000256" key="7">
    <source>
        <dbReference type="ARBA" id="ARBA00022777"/>
    </source>
</evidence>
<keyword evidence="8" id="KW-0067">ATP-binding</keyword>
<evidence type="ECO:0000256" key="1">
    <source>
        <dbReference type="ARBA" id="ARBA00009196"/>
    </source>
</evidence>
<dbReference type="SUPFAM" id="SSF56112">
    <property type="entry name" value="Protein kinase-like (PK-like)"/>
    <property type="match status" value="1"/>
</dbReference>
<feature type="domain" description="Protein kinase" evidence="12">
    <location>
        <begin position="38"/>
        <end position="255"/>
    </location>
</feature>
<dbReference type="InterPro" id="IPR018935">
    <property type="entry name" value="RIO_kinase_CS"/>
</dbReference>
<evidence type="ECO:0000256" key="4">
    <source>
        <dbReference type="ARBA" id="ARBA00022679"/>
    </source>
</evidence>
<dbReference type="GO" id="GO:0005524">
    <property type="term" value="F:ATP binding"/>
    <property type="evidence" value="ECO:0007669"/>
    <property type="project" value="UniProtKB-KW"/>
</dbReference>
<dbReference type="EC" id="2.7.11.1" evidence="2"/>
<evidence type="ECO:0000313" key="14">
    <source>
        <dbReference type="Proteomes" id="UP000317158"/>
    </source>
</evidence>
<keyword evidence="6" id="KW-0547">Nucleotide-binding</keyword>
<evidence type="ECO:0000256" key="9">
    <source>
        <dbReference type="ARBA" id="ARBA00022842"/>
    </source>
</evidence>
<dbReference type="InterPro" id="IPR011009">
    <property type="entry name" value="Kinase-like_dom_sf"/>
</dbReference>
<sequence>MNINFREIDKRLTELKIKDKDLESRKIWESVLDERTIVTLFKLLKRGLISSVGGPISTGKEANLFHGYGEDDKEIAIKIYRIETGDFRDMYKYIIGDPRFEKVKKSRDGLIYLWTKKEHKNLKRAFENGVRVPKPIAFMNNILLMEFIGNNEKPAPKIKDIELSETELEKSFRKIIDYMRTLYQDAKLVHADLSEYNILYYKGPVLIDMGQSVLNSHFNAIKFLRRDIKNITRFFNDSGLKSPDEEELLKIIIGE</sequence>
<evidence type="ECO:0000256" key="6">
    <source>
        <dbReference type="ARBA" id="ARBA00022741"/>
    </source>
</evidence>
<gene>
    <name evidence="13" type="ORF">EF806_04880</name>
</gene>
<accession>A0A520KRJ3</accession>
<dbReference type="InterPro" id="IPR051272">
    <property type="entry name" value="RIO-type_Ser/Thr_kinase"/>
</dbReference>
<name>A0A520KRJ3_METT2</name>
<dbReference type="PROSITE" id="PS50011">
    <property type="entry name" value="PROTEIN_KINASE_DOM"/>
    <property type="match status" value="1"/>
</dbReference>
<keyword evidence="9" id="KW-0460">Magnesium</keyword>
<keyword evidence="7 13" id="KW-0418">Kinase</keyword>
<evidence type="ECO:0000313" key="13">
    <source>
        <dbReference type="EMBL" id="RZN64313.1"/>
    </source>
</evidence>
<dbReference type="Proteomes" id="UP000317158">
    <property type="component" value="Unassembled WGS sequence"/>
</dbReference>
<proteinExistence type="inferred from homology"/>
<dbReference type="PANTHER" id="PTHR45723">
    <property type="entry name" value="SERINE/THREONINE-PROTEIN KINASE RIO1"/>
    <property type="match status" value="1"/>
</dbReference>
<evidence type="ECO:0000256" key="5">
    <source>
        <dbReference type="ARBA" id="ARBA00022723"/>
    </source>
</evidence>
<dbReference type="InterPro" id="IPR000719">
    <property type="entry name" value="Prot_kinase_dom"/>
</dbReference>
<keyword evidence="4" id="KW-0808">Transferase</keyword>
<dbReference type="PROSITE" id="PS01245">
    <property type="entry name" value="RIO1"/>
    <property type="match status" value="1"/>
</dbReference>
<organism evidence="13 14">
    <name type="scientific">Methanoliparum thermophilum</name>
    <dbReference type="NCBI Taxonomy" id="2491083"/>
    <lineage>
        <taxon>Archaea</taxon>
        <taxon>Methanobacteriati</taxon>
        <taxon>Methanobacteriota</taxon>
        <taxon>Candidatus Methanoliparia</taxon>
        <taxon>Candidatus Methanoliparales</taxon>
        <taxon>Candidatus Methanoliparaceae</taxon>
        <taxon>Candidatus Methanoliparum</taxon>
    </lineage>
</organism>
<comment type="caution">
    <text evidence="13">The sequence shown here is derived from an EMBL/GenBank/DDBJ whole genome shotgun (WGS) entry which is preliminary data.</text>
</comment>
<dbReference type="Gene3D" id="3.30.200.20">
    <property type="entry name" value="Phosphorylase Kinase, domain 1"/>
    <property type="match status" value="1"/>
</dbReference>
<dbReference type="EMBL" id="RXIF01000007">
    <property type="protein sequence ID" value="RZN64313.1"/>
    <property type="molecule type" value="Genomic_DNA"/>
</dbReference>
<protein>
    <recommendedName>
        <fullName evidence="2">non-specific serine/threonine protein kinase</fullName>
        <ecNumber evidence="2">2.7.11.1</ecNumber>
    </recommendedName>
</protein>
<evidence type="ECO:0000259" key="12">
    <source>
        <dbReference type="PROSITE" id="PS50011"/>
    </source>
</evidence>
<dbReference type="SMART" id="SM00090">
    <property type="entry name" value="RIO"/>
    <property type="match status" value="1"/>
</dbReference>
<comment type="catalytic activity">
    <reaction evidence="10">
        <text>L-threonyl-[protein] + ATP = O-phospho-L-threonyl-[protein] + ADP + H(+)</text>
        <dbReference type="Rhea" id="RHEA:46608"/>
        <dbReference type="Rhea" id="RHEA-COMP:11060"/>
        <dbReference type="Rhea" id="RHEA-COMP:11605"/>
        <dbReference type="ChEBI" id="CHEBI:15378"/>
        <dbReference type="ChEBI" id="CHEBI:30013"/>
        <dbReference type="ChEBI" id="CHEBI:30616"/>
        <dbReference type="ChEBI" id="CHEBI:61977"/>
        <dbReference type="ChEBI" id="CHEBI:456216"/>
        <dbReference type="EC" id="2.7.11.1"/>
    </reaction>
</comment>